<organism evidence="1 2">
    <name type="scientific">Rhizophagus irregularis</name>
    <dbReference type="NCBI Taxonomy" id="588596"/>
    <lineage>
        <taxon>Eukaryota</taxon>
        <taxon>Fungi</taxon>
        <taxon>Fungi incertae sedis</taxon>
        <taxon>Mucoromycota</taxon>
        <taxon>Glomeromycotina</taxon>
        <taxon>Glomeromycetes</taxon>
        <taxon>Glomerales</taxon>
        <taxon>Glomeraceae</taxon>
        <taxon>Rhizophagus</taxon>
    </lineage>
</organism>
<dbReference type="Proteomes" id="UP000684084">
    <property type="component" value="Unassembled WGS sequence"/>
</dbReference>
<evidence type="ECO:0000313" key="2">
    <source>
        <dbReference type="Proteomes" id="UP000684084"/>
    </source>
</evidence>
<comment type="caution">
    <text evidence="1">The sequence shown here is derived from an EMBL/GenBank/DDBJ whole genome shotgun (WGS) entry which is preliminary data.</text>
</comment>
<proteinExistence type="predicted"/>
<dbReference type="OrthoDB" id="2323265at2759"/>
<dbReference type="VEuPathDB" id="FungiDB:RhiirFUN_012991"/>
<sequence>MQGNFTQNGFRNRICQRLTLSPYWLMDQVLKKPTPLNMTKNKMYANNVSSGNGTSATDIDVGIGQTSVALQVLYEYFTSGGNYDYGEFDSTAKIDFAVLEGIVPSWPQLVTPLEIKPNIRDKEGTNYYHDAMGQLADRFSLILKFKK</sequence>
<dbReference type="EMBL" id="CAGKOT010000003">
    <property type="protein sequence ID" value="CAB5320203.1"/>
    <property type="molecule type" value="Genomic_DNA"/>
</dbReference>
<protein>
    <submittedName>
        <fullName evidence="1">Uncharacterized protein</fullName>
    </submittedName>
</protein>
<gene>
    <name evidence="1" type="ORF">CHRIB12_LOCUS2142</name>
</gene>
<name>A0A915YRQ6_9GLOM</name>
<evidence type="ECO:0000313" key="1">
    <source>
        <dbReference type="EMBL" id="CAB5320203.1"/>
    </source>
</evidence>
<accession>A0A915YRQ6</accession>
<reference evidence="1" key="1">
    <citation type="submission" date="2020-05" db="EMBL/GenBank/DDBJ databases">
        <authorList>
            <person name="Rincon C."/>
            <person name="Sanders R I."/>
            <person name="Robbins C."/>
            <person name="Chaturvedi A."/>
        </authorList>
    </citation>
    <scope>NUCLEOTIDE SEQUENCE</scope>
    <source>
        <strain evidence="1">CHB12</strain>
    </source>
</reference>
<dbReference type="AlphaFoldDB" id="A0A915YRQ6"/>